<dbReference type="EMBL" id="JAGFNK010000153">
    <property type="protein sequence ID" value="KAI9463930.1"/>
    <property type="molecule type" value="Genomic_DNA"/>
</dbReference>
<gene>
    <name evidence="1" type="ORF">F5148DRAFT_1210563</name>
</gene>
<evidence type="ECO:0000313" key="2">
    <source>
        <dbReference type="Proteomes" id="UP001207468"/>
    </source>
</evidence>
<accession>A0ACC0U5L9</accession>
<proteinExistence type="predicted"/>
<dbReference type="Proteomes" id="UP001207468">
    <property type="component" value="Unassembled WGS sequence"/>
</dbReference>
<name>A0ACC0U5L9_9AGAM</name>
<evidence type="ECO:0000313" key="1">
    <source>
        <dbReference type="EMBL" id="KAI9463930.1"/>
    </source>
</evidence>
<comment type="caution">
    <text evidence="1">The sequence shown here is derived from an EMBL/GenBank/DDBJ whole genome shotgun (WGS) entry which is preliminary data.</text>
</comment>
<organism evidence="1 2">
    <name type="scientific">Russula earlei</name>
    <dbReference type="NCBI Taxonomy" id="71964"/>
    <lineage>
        <taxon>Eukaryota</taxon>
        <taxon>Fungi</taxon>
        <taxon>Dikarya</taxon>
        <taxon>Basidiomycota</taxon>
        <taxon>Agaricomycotina</taxon>
        <taxon>Agaricomycetes</taxon>
        <taxon>Russulales</taxon>
        <taxon>Russulaceae</taxon>
        <taxon>Russula</taxon>
    </lineage>
</organism>
<protein>
    <submittedName>
        <fullName evidence="1">Uncharacterized protein</fullName>
    </submittedName>
</protein>
<sequence length="252" mass="28755">MPYLSRHRRASAAAAATLEDTWPSRSFSERSTASIPDSCFYSLDFMLGASMVIIQPSSGKVVLVNDTSRNKWFLPRGRKDIGETLEQCALREAYEESGYRVQFLPLHLLSRAPAPPERPTARHELMVSEPIYITTTEFGPYYRRGVREPVDSGGEYITFYYVGQIPADAVREELTGMPDEMSYVGKLLELEEALSLLPPLEGYITRMAYLQWRRTIEIEERRQSDEAAELHPHSRRRHHSANQVPTARESSD</sequence>
<reference evidence="1" key="1">
    <citation type="submission" date="2021-03" db="EMBL/GenBank/DDBJ databases">
        <title>Evolutionary priming and transition to the ectomycorrhizal habit in an iconic lineage of mushroom-forming fungi: is preadaptation a requirement?</title>
        <authorList>
            <consortium name="DOE Joint Genome Institute"/>
            <person name="Looney B.P."/>
            <person name="Miyauchi S."/>
            <person name="Morin E."/>
            <person name="Drula E."/>
            <person name="Courty P.E."/>
            <person name="Chicoki N."/>
            <person name="Fauchery L."/>
            <person name="Kohler A."/>
            <person name="Kuo A."/>
            <person name="LaButti K."/>
            <person name="Pangilinan J."/>
            <person name="Lipzen A."/>
            <person name="Riley R."/>
            <person name="Andreopoulos W."/>
            <person name="He G."/>
            <person name="Johnson J."/>
            <person name="Barry K.W."/>
            <person name="Grigoriev I.V."/>
            <person name="Nagy L."/>
            <person name="Hibbett D."/>
            <person name="Henrissat B."/>
            <person name="Matheny P.B."/>
            <person name="Labbe J."/>
            <person name="Martin A.F."/>
        </authorList>
    </citation>
    <scope>NUCLEOTIDE SEQUENCE</scope>
    <source>
        <strain evidence="1">BPL698</strain>
    </source>
</reference>
<keyword evidence="2" id="KW-1185">Reference proteome</keyword>